<dbReference type="Proteomes" id="UP000009071">
    <property type="component" value="Chromosome"/>
</dbReference>
<name>C4XGU7_SOLM1</name>
<dbReference type="AlphaFoldDB" id="C4XGU7"/>
<organism evidence="2 3">
    <name type="scientific">Solidesulfovibrio magneticus (strain ATCC 700980 / DSM 13731 / RS-1)</name>
    <name type="common">Desulfovibrio magneticus</name>
    <dbReference type="NCBI Taxonomy" id="573370"/>
    <lineage>
        <taxon>Bacteria</taxon>
        <taxon>Pseudomonadati</taxon>
        <taxon>Thermodesulfobacteriota</taxon>
        <taxon>Desulfovibrionia</taxon>
        <taxon>Desulfovibrionales</taxon>
        <taxon>Desulfovibrionaceae</taxon>
        <taxon>Solidesulfovibrio</taxon>
    </lineage>
</organism>
<evidence type="ECO:0000313" key="2">
    <source>
        <dbReference type="EMBL" id="BAH76252.1"/>
    </source>
</evidence>
<dbReference type="eggNOG" id="ENOG50341NY">
    <property type="taxonomic scope" value="Bacteria"/>
</dbReference>
<dbReference type="RefSeq" id="WP_015861418.1">
    <property type="nucleotide sequence ID" value="NC_012796.1"/>
</dbReference>
<proteinExistence type="predicted"/>
<feature type="signal peptide" evidence="1">
    <location>
        <begin position="1"/>
        <end position="26"/>
    </location>
</feature>
<keyword evidence="3" id="KW-1185">Reference proteome</keyword>
<evidence type="ECO:0000256" key="1">
    <source>
        <dbReference type="SAM" id="SignalP"/>
    </source>
</evidence>
<evidence type="ECO:0000313" key="3">
    <source>
        <dbReference type="Proteomes" id="UP000009071"/>
    </source>
</evidence>
<gene>
    <name evidence="2" type="ordered locus">DMR_27610</name>
</gene>
<dbReference type="HOGENOM" id="CLU_1330171_0_0_7"/>
<dbReference type="EMBL" id="AP010904">
    <property type="protein sequence ID" value="BAH76252.1"/>
    <property type="molecule type" value="Genomic_DNA"/>
</dbReference>
<evidence type="ECO:0008006" key="4">
    <source>
        <dbReference type="Google" id="ProtNLM"/>
    </source>
</evidence>
<accession>C4XGU7</accession>
<reference evidence="2 3" key="1">
    <citation type="journal article" date="2009" name="Genome Res.">
        <title>Whole genome sequence of Desulfovibrio magneticus strain RS-1 revealed common gene clusters in magnetotactic bacteria.</title>
        <authorList>
            <person name="Nakazawa H."/>
            <person name="Arakaki A."/>
            <person name="Narita-Yamada S."/>
            <person name="Yashiro I."/>
            <person name="Jinno K."/>
            <person name="Aoki N."/>
            <person name="Tsuruyama A."/>
            <person name="Okamura Y."/>
            <person name="Tanikawa S."/>
            <person name="Fujita N."/>
            <person name="Takeyama H."/>
            <person name="Matsunaga T."/>
        </authorList>
    </citation>
    <scope>NUCLEOTIDE SEQUENCE [LARGE SCALE GENOMIC DNA]</scope>
    <source>
        <strain evidence="3">ATCC 700980 / DSM 13731 / RS-1</strain>
    </source>
</reference>
<sequence>MQRFFPSFAATAMVFTLLFGTCPATAQSPRAANLRQSLGLIPYAPPKAFLDGFFIADEGRPAFLFGPVGEFAASRSCKTSWLIEDSEKERLDKRDPANPVFEYTLYLEQDCSDGLTDFVFLDQSAMNPKQWIEWRRQFHKNKAEPEYAVAVKRLEKAIADGFPVAGEMRFVLRNGELDATSPQELLATATACPPRYDCSKGEPVAR</sequence>
<dbReference type="STRING" id="573370.DMR_27610"/>
<dbReference type="KEGG" id="dma:DMR_27610"/>
<dbReference type="OrthoDB" id="5451660at2"/>
<keyword evidence="1" id="KW-0732">Signal</keyword>
<feature type="chain" id="PRO_5002945683" description="Lipoprotein" evidence="1">
    <location>
        <begin position="27"/>
        <end position="206"/>
    </location>
</feature>
<protein>
    <recommendedName>
        <fullName evidence="4">Lipoprotein</fullName>
    </recommendedName>
</protein>